<dbReference type="InterPro" id="IPR027417">
    <property type="entry name" value="P-loop_NTPase"/>
</dbReference>
<reference evidence="3 4" key="1">
    <citation type="submission" date="2019-02" db="EMBL/GenBank/DDBJ databases">
        <title>Deep-cultivation of Planctomycetes and their phenomic and genomic characterization uncovers novel biology.</title>
        <authorList>
            <person name="Wiegand S."/>
            <person name="Jogler M."/>
            <person name="Boedeker C."/>
            <person name="Pinto D."/>
            <person name="Vollmers J."/>
            <person name="Rivas-Marin E."/>
            <person name="Kohn T."/>
            <person name="Peeters S.H."/>
            <person name="Heuer A."/>
            <person name="Rast P."/>
            <person name="Oberbeckmann S."/>
            <person name="Bunk B."/>
            <person name="Jeske O."/>
            <person name="Meyerdierks A."/>
            <person name="Storesund J.E."/>
            <person name="Kallscheuer N."/>
            <person name="Luecker S."/>
            <person name="Lage O.M."/>
            <person name="Pohl T."/>
            <person name="Merkel B.J."/>
            <person name="Hornburger P."/>
            <person name="Mueller R.-W."/>
            <person name="Bruemmer F."/>
            <person name="Labrenz M."/>
            <person name="Spormann A.M."/>
            <person name="Op den Camp H."/>
            <person name="Overmann J."/>
            <person name="Amann R."/>
            <person name="Jetten M.S.M."/>
            <person name="Mascher T."/>
            <person name="Medema M.H."/>
            <person name="Devos D.P."/>
            <person name="Kaster A.-K."/>
            <person name="Ovreas L."/>
            <person name="Rohde M."/>
            <person name="Galperin M.Y."/>
            <person name="Jogler C."/>
        </authorList>
    </citation>
    <scope>NUCLEOTIDE SEQUENCE [LARGE SCALE GENOMIC DNA]</scope>
    <source>
        <strain evidence="3 4">HG15A2</strain>
    </source>
</reference>
<evidence type="ECO:0008006" key="5">
    <source>
        <dbReference type="Google" id="ProtNLM"/>
    </source>
</evidence>
<name>A0A517MTQ1_9BACT</name>
<dbReference type="PANTHER" id="PTHR40690:SF1">
    <property type="entry name" value="DUF1611 DOMAIN-CONTAINING PROTEIN"/>
    <property type="match status" value="1"/>
</dbReference>
<proteinExistence type="predicted"/>
<dbReference type="Gene3D" id="3.40.50.300">
    <property type="entry name" value="P-loop containing nucleotide triphosphate hydrolases"/>
    <property type="match status" value="1"/>
</dbReference>
<sequence length="349" mass="37745">MATETRKLVILTEGQSEPITAKTAVSVLRYRPEEVVALIDSTQVGKTTDQVLAVGGKTPFVASLKETKGADALMIGIAPAGGKLPEAWRKIVLEALEKGMDVVSGLHQFLSDDAEFVAAAEKHNANLIDVRQNSERDVANWEGVSEDCLRIHAVGQDCCVGKMVVCIELDQAMKRQGVDSKFVATGQTGILVEGDGCPIDCVVSDFISGAAEKLVLANQHHDVMFIEGQGSLAHPRYSAVTLGLLHGCRPHGMILCYEVGRTSVSHMQQVPLKSLAELRDTYEHVAGLMLPSKVIGVAMNSRLVTAEEAEKERERVRAELGVPVCDVIRHGPDDLIEAVINLRQQLVKQ</sequence>
<gene>
    <name evidence="3" type="ORF">HG15A2_15310</name>
</gene>
<feature type="domain" description="D-glutamate N-acetyltransferase-like C-terminal" evidence="1">
    <location>
        <begin position="146"/>
        <end position="335"/>
    </location>
</feature>
<dbReference type="Proteomes" id="UP000319852">
    <property type="component" value="Chromosome"/>
</dbReference>
<dbReference type="OrthoDB" id="9778498at2"/>
<evidence type="ECO:0000313" key="3">
    <source>
        <dbReference type="EMBL" id="QDS98258.1"/>
    </source>
</evidence>
<accession>A0A517MTQ1</accession>
<evidence type="ECO:0000259" key="1">
    <source>
        <dbReference type="Pfam" id="PF07755"/>
    </source>
</evidence>
<dbReference type="AlphaFoldDB" id="A0A517MTQ1"/>
<dbReference type="EMBL" id="CP036263">
    <property type="protein sequence ID" value="QDS98258.1"/>
    <property type="molecule type" value="Genomic_DNA"/>
</dbReference>
<dbReference type="InterPro" id="IPR035086">
    <property type="entry name" value="DgcN-like_C"/>
</dbReference>
<keyword evidence="4" id="KW-1185">Reference proteome</keyword>
<dbReference type="InterPro" id="IPR011669">
    <property type="entry name" value="DgcN-like"/>
</dbReference>
<organism evidence="3 4">
    <name type="scientific">Adhaeretor mobilis</name>
    <dbReference type="NCBI Taxonomy" id="1930276"/>
    <lineage>
        <taxon>Bacteria</taxon>
        <taxon>Pseudomonadati</taxon>
        <taxon>Planctomycetota</taxon>
        <taxon>Planctomycetia</taxon>
        <taxon>Pirellulales</taxon>
        <taxon>Lacipirellulaceae</taxon>
        <taxon>Adhaeretor</taxon>
    </lineage>
</organism>
<evidence type="ECO:0000313" key="4">
    <source>
        <dbReference type="Proteomes" id="UP000319852"/>
    </source>
</evidence>
<feature type="domain" description="D-glutamate N-acetyltransferase-like N-terminal" evidence="2">
    <location>
        <begin position="42"/>
        <end position="132"/>
    </location>
</feature>
<dbReference type="Gene3D" id="3.40.50.720">
    <property type="entry name" value="NAD(P)-binding Rossmann-like Domain"/>
    <property type="match status" value="1"/>
</dbReference>
<dbReference type="KEGG" id="amob:HG15A2_15310"/>
<dbReference type="Pfam" id="PF07755">
    <property type="entry name" value="DUF1611"/>
    <property type="match status" value="1"/>
</dbReference>
<dbReference type="SUPFAM" id="SSF52540">
    <property type="entry name" value="P-loop containing nucleoside triphosphate hydrolases"/>
    <property type="match status" value="1"/>
</dbReference>
<dbReference type="InterPro" id="IPR035402">
    <property type="entry name" value="DgcN-like_N"/>
</dbReference>
<dbReference type="Pfam" id="PF17396">
    <property type="entry name" value="DUF1611_N"/>
    <property type="match status" value="1"/>
</dbReference>
<dbReference type="PIRSF" id="PIRSF026760">
    <property type="entry name" value="UCP026760"/>
    <property type="match status" value="1"/>
</dbReference>
<dbReference type="PANTHER" id="PTHR40690">
    <property type="entry name" value="GLL3100 PROTEIN"/>
    <property type="match status" value="1"/>
</dbReference>
<evidence type="ECO:0000259" key="2">
    <source>
        <dbReference type="Pfam" id="PF17396"/>
    </source>
</evidence>
<protein>
    <recommendedName>
        <fullName evidence="5">DUF1611 domain-containing protein</fullName>
    </recommendedName>
</protein>
<dbReference type="RefSeq" id="WP_145059270.1">
    <property type="nucleotide sequence ID" value="NZ_CP036263.1"/>
</dbReference>